<dbReference type="PROSITE" id="PS51257">
    <property type="entry name" value="PROKAR_LIPOPROTEIN"/>
    <property type="match status" value="1"/>
</dbReference>
<gene>
    <name evidence="2" type="ORF">CVD27_20360</name>
</gene>
<evidence type="ECO:0008006" key="4">
    <source>
        <dbReference type="Google" id="ProtNLM"/>
    </source>
</evidence>
<reference evidence="2 3" key="1">
    <citation type="submission" date="2017-11" db="EMBL/GenBank/DDBJ databases">
        <title>Comparitive Functional Genomics of Dry Heat Resistant strains isolated from the Viking Spacecraft.</title>
        <authorList>
            <person name="Seuylemezian A."/>
            <person name="Cooper K."/>
            <person name="Vaishampayan P."/>
        </authorList>
    </citation>
    <scope>NUCLEOTIDE SEQUENCE [LARGE SCALE GENOMIC DNA]</scope>
    <source>
        <strain evidence="2 3">V32-6</strain>
    </source>
</reference>
<dbReference type="RefSeq" id="WP_101649915.1">
    <property type="nucleotide sequence ID" value="NZ_PGVE01000074.1"/>
</dbReference>
<proteinExistence type="predicted"/>
<feature type="chain" id="PRO_5038633673" description="Lipoprotein" evidence="1">
    <location>
        <begin position="18"/>
        <end position="400"/>
    </location>
</feature>
<keyword evidence="3" id="KW-1185">Reference proteome</keyword>
<comment type="caution">
    <text evidence="2">The sequence shown here is derived from an EMBL/GenBank/DDBJ whole genome shotgun (WGS) entry which is preliminary data.</text>
</comment>
<evidence type="ECO:0000313" key="2">
    <source>
        <dbReference type="EMBL" id="PLS02336.1"/>
    </source>
</evidence>
<name>A0A2N5H9Y0_9BACI</name>
<sequence length="400" mass="45137">MKKRLFPLLFILAMVLAACDNKVTITKQQEDKKTPKIQAENKQATHKLKDPKAFIHASFLRNPKKIYTYQYSEGVTSTETIDQDHGSEQIWNMNFGEGGTQKNIYQESKKELFVGFPDSEGYTAIVYPIKLGTVWKVCTDPETCTNYKIAELLDSYETPAGTFEHVVVIESDTGSRTYYAKNIGLLAQTDENGEIIAQLKLLEDAGTIIDPDKIVYNWDQVKDTNGDISNVKIVAKQDKAYPSDMSWAGAQEGDTLREGSYQLYLNNTPQEAEIGDWLFNMNKANSGEVIGNIPNLMVVNQTESTNTYSSKIFYIHDKKMVEVKGPDGTSGFGHSGNHIYPISKDTFIIAWDNNADGEIYYEVFTYQIVDFKTGITKLVKKEKVSLADSEDFFAPLKKYR</sequence>
<evidence type="ECO:0000256" key="1">
    <source>
        <dbReference type="SAM" id="SignalP"/>
    </source>
</evidence>
<protein>
    <recommendedName>
        <fullName evidence="4">Lipoprotein</fullName>
    </recommendedName>
</protein>
<keyword evidence="1" id="KW-0732">Signal</keyword>
<dbReference type="OrthoDB" id="2453732at2"/>
<organism evidence="2 3">
    <name type="scientific">Neobacillus cucumis</name>
    <dbReference type="NCBI Taxonomy" id="1740721"/>
    <lineage>
        <taxon>Bacteria</taxon>
        <taxon>Bacillati</taxon>
        <taxon>Bacillota</taxon>
        <taxon>Bacilli</taxon>
        <taxon>Bacillales</taxon>
        <taxon>Bacillaceae</taxon>
        <taxon>Neobacillus</taxon>
    </lineage>
</organism>
<evidence type="ECO:0000313" key="3">
    <source>
        <dbReference type="Proteomes" id="UP000234950"/>
    </source>
</evidence>
<accession>A0A2N5H9Y0</accession>
<dbReference type="AlphaFoldDB" id="A0A2N5H9Y0"/>
<dbReference type="Proteomes" id="UP000234950">
    <property type="component" value="Unassembled WGS sequence"/>
</dbReference>
<feature type="signal peptide" evidence="1">
    <location>
        <begin position="1"/>
        <end position="17"/>
    </location>
</feature>
<dbReference type="EMBL" id="PGVE01000074">
    <property type="protein sequence ID" value="PLS02336.1"/>
    <property type="molecule type" value="Genomic_DNA"/>
</dbReference>